<gene>
    <name evidence="1" type="ORF">J4Q44_G00329350</name>
</gene>
<evidence type="ECO:0000313" key="2">
    <source>
        <dbReference type="Proteomes" id="UP001356427"/>
    </source>
</evidence>
<dbReference type="PANTHER" id="PTHR20938:SF0">
    <property type="entry name" value="INTEGRATOR COMPLEX SUBUNIT 4"/>
    <property type="match status" value="1"/>
</dbReference>
<dbReference type="GO" id="GO:0032039">
    <property type="term" value="C:integrator complex"/>
    <property type="evidence" value="ECO:0007669"/>
    <property type="project" value="TreeGrafter"/>
</dbReference>
<dbReference type="Gene3D" id="1.25.10.10">
    <property type="entry name" value="Leucine-rich Repeat Variant"/>
    <property type="match status" value="1"/>
</dbReference>
<dbReference type="SUPFAM" id="SSF48371">
    <property type="entry name" value="ARM repeat"/>
    <property type="match status" value="1"/>
</dbReference>
<organism evidence="1 2">
    <name type="scientific">Coregonus suidteri</name>
    <dbReference type="NCBI Taxonomy" id="861788"/>
    <lineage>
        <taxon>Eukaryota</taxon>
        <taxon>Metazoa</taxon>
        <taxon>Chordata</taxon>
        <taxon>Craniata</taxon>
        <taxon>Vertebrata</taxon>
        <taxon>Euteleostomi</taxon>
        <taxon>Actinopterygii</taxon>
        <taxon>Neopterygii</taxon>
        <taxon>Teleostei</taxon>
        <taxon>Protacanthopterygii</taxon>
        <taxon>Salmoniformes</taxon>
        <taxon>Salmonidae</taxon>
        <taxon>Coregoninae</taxon>
        <taxon>Coregonus</taxon>
    </lineage>
</organism>
<accession>A0AAN8QHG8</accession>
<dbReference type="PANTHER" id="PTHR20938">
    <property type="entry name" value="INTEGRATOR COMPLEX SUBUNIT 4"/>
    <property type="match status" value="1"/>
</dbReference>
<name>A0AAN8QHG8_9TELE</name>
<evidence type="ECO:0000313" key="1">
    <source>
        <dbReference type="EMBL" id="KAK6296793.1"/>
    </source>
</evidence>
<keyword evidence="2" id="KW-1185">Reference proteome</keyword>
<comment type="caution">
    <text evidence="1">The sequence shown here is derived from an EMBL/GenBank/DDBJ whole genome shotgun (WGS) entry which is preliminary data.</text>
</comment>
<dbReference type="Proteomes" id="UP001356427">
    <property type="component" value="Unassembled WGS sequence"/>
</dbReference>
<dbReference type="InterPro" id="IPR011989">
    <property type="entry name" value="ARM-like"/>
</dbReference>
<protein>
    <recommendedName>
        <fullName evidence="3">Integrator complex subunit 4</fullName>
    </recommendedName>
</protein>
<dbReference type="InterPro" id="IPR016024">
    <property type="entry name" value="ARM-type_fold"/>
</dbReference>
<sequence length="143" mass="16158">MLQLHERGMKIQHTIYNQACRLLCDDYEQVRSAAVQMVWVLSQLYPESIVPIPSSNEQVRLVDNSFGKISHMISDGSWVVRVQATKTLGNMLQVSPHFLEQTSGGYVLLMSGPKSSIRLVSSPRGGNGLMMLPRRRWTRQLST</sequence>
<dbReference type="GO" id="GO:0016180">
    <property type="term" value="P:snRNA processing"/>
    <property type="evidence" value="ECO:0007669"/>
    <property type="project" value="TreeGrafter"/>
</dbReference>
<evidence type="ECO:0008006" key="3">
    <source>
        <dbReference type="Google" id="ProtNLM"/>
    </source>
</evidence>
<dbReference type="AlphaFoldDB" id="A0AAN8QHG8"/>
<reference evidence="1 2" key="1">
    <citation type="submission" date="2021-04" db="EMBL/GenBank/DDBJ databases">
        <authorList>
            <person name="De Guttry C."/>
            <person name="Zahm M."/>
            <person name="Klopp C."/>
            <person name="Cabau C."/>
            <person name="Louis A."/>
            <person name="Berthelot C."/>
            <person name="Parey E."/>
            <person name="Roest Crollius H."/>
            <person name="Montfort J."/>
            <person name="Robinson-Rechavi M."/>
            <person name="Bucao C."/>
            <person name="Bouchez O."/>
            <person name="Gislard M."/>
            <person name="Lluch J."/>
            <person name="Milhes M."/>
            <person name="Lampietro C."/>
            <person name="Lopez Roques C."/>
            <person name="Donnadieu C."/>
            <person name="Braasch I."/>
            <person name="Desvignes T."/>
            <person name="Postlethwait J."/>
            <person name="Bobe J."/>
            <person name="Wedekind C."/>
            <person name="Guiguen Y."/>
        </authorList>
    </citation>
    <scope>NUCLEOTIDE SEQUENCE [LARGE SCALE GENOMIC DNA]</scope>
    <source>
        <strain evidence="1">Cs_M1</strain>
        <tissue evidence="1">Blood</tissue>
    </source>
</reference>
<dbReference type="EMBL" id="JAGTTL010000032">
    <property type="protein sequence ID" value="KAK6296793.1"/>
    <property type="molecule type" value="Genomic_DNA"/>
</dbReference>
<proteinExistence type="predicted"/>